<evidence type="ECO:0000313" key="1">
    <source>
        <dbReference type="EnsemblPlants" id="OBART01G19010.1"/>
    </source>
</evidence>
<reference evidence="1" key="1">
    <citation type="journal article" date="2009" name="Rice">
        <title>De Novo Next Generation Sequencing of Plant Genomes.</title>
        <authorList>
            <person name="Rounsley S."/>
            <person name="Marri P.R."/>
            <person name="Yu Y."/>
            <person name="He R."/>
            <person name="Sisneros N."/>
            <person name="Goicoechea J.L."/>
            <person name="Lee S.J."/>
            <person name="Angelova A."/>
            <person name="Kudrna D."/>
            <person name="Luo M."/>
            <person name="Affourtit J."/>
            <person name="Desany B."/>
            <person name="Knight J."/>
            <person name="Niazi F."/>
            <person name="Egholm M."/>
            <person name="Wing R.A."/>
        </authorList>
    </citation>
    <scope>NUCLEOTIDE SEQUENCE [LARGE SCALE GENOMIC DNA]</scope>
    <source>
        <strain evidence="1">cv. IRGC 105608</strain>
    </source>
</reference>
<dbReference type="STRING" id="65489.A0A0D3EPZ4"/>
<dbReference type="EnsemblPlants" id="OBART01G19010.1">
    <property type="protein sequence ID" value="OBART01G19010.1"/>
    <property type="gene ID" value="OBART01G19010"/>
</dbReference>
<keyword evidence="2" id="KW-1185">Reference proteome</keyword>
<protein>
    <submittedName>
        <fullName evidence="1">Uncharacterized protein</fullName>
    </submittedName>
</protein>
<sequence>MKEGTRTRAEGTVFPEKLLITRLLQRDGEHYVSKDIIDRAMAKATANRYLKHDMLAAILGDARKKNDKRKI</sequence>
<name>A0A0D3EPZ4_9ORYZ</name>
<reference evidence="1" key="2">
    <citation type="submission" date="2015-03" db="UniProtKB">
        <authorList>
            <consortium name="EnsemblPlants"/>
        </authorList>
    </citation>
    <scope>IDENTIFICATION</scope>
</reference>
<evidence type="ECO:0000313" key="2">
    <source>
        <dbReference type="Proteomes" id="UP000026960"/>
    </source>
</evidence>
<organism evidence="1">
    <name type="scientific">Oryza barthii</name>
    <dbReference type="NCBI Taxonomy" id="65489"/>
    <lineage>
        <taxon>Eukaryota</taxon>
        <taxon>Viridiplantae</taxon>
        <taxon>Streptophyta</taxon>
        <taxon>Embryophyta</taxon>
        <taxon>Tracheophyta</taxon>
        <taxon>Spermatophyta</taxon>
        <taxon>Magnoliopsida</taxon>
        <taxon>Liliopsida</taxon>
        <taxon>Poales</taxon>
        <taxon>Poaceae</taxon>
        <taxon>BOP clade</taxon>
        <taxon>Oryzoideae</taxon>
        <taxon>Oryzeae</taxon>
        <taxon>Oryzinae</taxon>
        <taxon>Oryza</taxon>
    </lineage>
</organism>
<accession>A0A0D3EPZ4</accession>
<dbReference type="Gramene" id="OBART01G19010.1">
    <property type="protein sequence ID" value="OBART01G19010.1"/>
    <property type="gene ID" value="OBART01G19010"/>
</dbReference>
<dbReference type="Proteomes" id="UP000026960">
    <property type="component" value="Chromosome 1"/>
</dbReference>
<dbReference type="HOGENOM" id="CLU_202779_0_0_1"/>
<dbReference type="PaxDb" id="65489-OBART01G19010.1"/>
<proteinExistence type="predicted"/>
<dbReference type="AlphaFoldDB" id="A0A0D3EPZ4"/>